<accession>A0A4R3J2W2</accession>
<feature type="compositionally biased region" description="Basic and acidic residues" evidence="1">
    <location>
        <begin position="41"/>
        <end position="51"/>
    </location>
</feature>
<gene>
    <name evidence="2" type="ORF">EDD55_11252</name>
</gene>
<protein>
    <submittedName>
        <fullName evidence="2">Uncharacterized protein</fullName>
    </submittedName>
</protein>
<feature type="compositionally biased region" description="Basic and acidic residues" evidence="1">
    <location>
        <begin position="78"/>
        <end position="87"/>
    </location>
</feature>
<comment type="caution">
    <text evidence="2">The sequence shown here is derived from an EMBL/GenBank/DDBJ whole genome shotgun (WGS) entry which is preliminary data.</text>
</comment>
<dbReference type="EMBL" id="SLZW01000012">
    <property type="protein sequence ID" value="TCS60159.1"/>
    <property type="molecule type" value="Genomic_DNA"/>
</dbReference>
<reference evidence="2 3" key="1">
    <citation type="submission" date="2019-03" db="EMBL/GenBank/DDBJ databases">
        <title>Genomic Encyclopedia of Type Strains, Phase IV (KMG-IV): sequencing the most valuable type-strain genomes for metagenomic binning, comparative biology and taxonomic classification.</title>
        <authorList>
            <person name="Goeker M."/>
        </authorList>
    </citation>
    <scope>NUCLEOTIDE SEQUENCE [LARGE SCALE GENOMIC DNA]</scope>
    <source>
        <strain evidence="2 3">DSM 101688</strain>
    </source>
</reference>
<evidence type="ECO:0000313" key="3">
    <source>
        <dbReference type="Proteomes" id="UP000295304"/>
    </source>
</evidence>
<dbReference type="AlphaFoldDB" id="A0A4R3J2W2"/>
<feature type="region of interest" description="Disordered" evidence="1">
    <location>
        <begin position="19"/>
        <end position="87"/>
    </location>
</feature>
<keyword evidence="3" id="KW-1185">Reference proteome</keyword>
<dbReference type="RefSeq" id="WP_132940136.1">
    <property type="nucleotide sequence ID" value="NZ_CP119676.1"/>
</dbReference>
<dbReference type="Proteomes" id="UP000295304">
    <property type="component" value="Unassembled WGS sequence"/>
</dbReference>
<name>A0A4R3J2W2_9PROT</name>
<sequence>MSTMYPLFWPAEGALKDTMMTAEPTKAKGNAQASPRLSKVGAERKSERDARLGAALRANLRRRKGRTQARAEQNAPSPKDDAASGEE</sequence>
<evidence type="ECO:0000313" key="2">
    <source>
        <dbReference type="EMBL" id="TCS60159.1"/>
    </source>
</evidence>
<evidence type="ECO:0000256" key="1">
    <source>
        <dbReference type="SAM" id="MobiDB-lite"/>
    </source>
</evidence>
<organism evidence="2 3">
    <name type="scientific">Varunaivibrio sulfuroxidans</name>
    <dbReference type="NCBI Taxonomy" id="1773489"/>
    <lineage>
        <taxon>Bacteria</taxon>
        <taxon>Pseudomonadati</taxon>
        <taxon>Pseudomonadota</taxon>
        <taxon>Alphaproteobacteria</taxon>
        <taxon>Rhodospirillales</taxon>
        <taxon>Magnetovibrionaceae</taxon>
        <taxon>Varunaivibrio</taxon>
    </lineage>
</organism>
<proteinExistence type="predicted"/>